<keyword evidence="2" id="KW-1185">Reference proteome</keyword>
<organism evidence="1 2">
    <name type="scientific">Bacillus luti</name>
    <dbReference type="NCBI Taxonomy" id="2026191"/>
    <lineage>
        <taxon>Bacteria</taxon>
        <taxon>Bacillati</taxon>
        <taxon>Bacillota</taxon>
        <taxon>Bacilli</taxon>
        <taxon>Bacillales</taxon>
        <taxon>Bacillaceae</taxon>
        <taxon>Bacillus</taxon>
        <taxon>Bacillus cereus group</taxon>
    </lineage>
</organism>
<proteinExistence type="predicted"/>
<reference evidence="1 2" key="1">
    <citation type="submission" date="2024-03" db="EMBL/GenBank/DDBJ databases">
        <title>A Rare Waterborne Outbreak of Bacillus cereus in China: Epidemiologic Survey, Genomic Insights and Virulence Characteristics.</title>
        <authorList>
            <person name="Wang S."/>
        </authorList>
    </citation>
    <scope>NUCLEOTIDE SEQUENCE [LARGE SCALE GENOMIC DNA]</scope>
    <source>
        <strain evidence="1 2">BC008</strain>
    </source>
</reference>
<dbReference type="Proteomes" id="UP001365619">
    <property type="component" value="Unassembled WGS sequence"/>
</dbReference>
<dbReference type="RefSeq" id="WP_185913581.1">
    <property type="nucleotide sequence ID" value="NZ_JBBAGV010000001.1"/>
</dbReference>
<dbReference type="EMBL" id="JBBAGW010000001">
    <property type="protein sequence ID" value="MEI5928240.1"/>
    <property type="molecule type" value="Genomic_DNA"/>
</dbReference>
<evidence type="ECO:0000313" key="2">
    <source>
        <dbReference type="Proteomes" id="UP001365619"/>
    </source>
</evidence>
<dbReference type="SUPFAM" id="SSF69304">
    <property type="entry name" value="Tricorn protease N-terminal domain"/>
    <property type="match status" value="1"/>
</dbReference>
<evidence type="ECO:0000313" key="1">
    <source>
        <dbReference type="EMBL" id="MEI5928240.1"/>
    </source>
</evidence>
<sequence length="282" mass="32978">MKDIVCKELISFKSIVEAYQFRKMNVDYKQNVILLVQDDKNRPCIIYLDKNNGNLSHINLNVDIDVESVMCMQRIGERWLFIFNYEDENAVIYNPDGSEYVKFYAGEGIQDCQVDTNEDIWVSYCDEGVFGECPIGANGIVAFDSTGQLIFDSYDQYVEKYNIPYIDDCYAMNVLNGDAWLYYYSEFPLVQMKDKKFHMSWNEINVIREIWSESFAVAQGKVVFITQDKKLVVYDLNNNHVYDSSSCNERGEQVQFVNYYSRGSVMYFQTDDTLYYVDACNM</sequence>
<protein>
    <submittedName>
        <fullName evidence="1">Uncharacterized protein</fullName>
    </submittedName>
</protein>
<comment type="caution">
    <text evidence="1">The sequence shown here is derived from an EMBL/GenBank/DDBJ whole genome shotgun (WGS) entry which is preliminary data.</text>
</comment>
<accession>A0ABU8HMY2</accession>
<gene>
    <name evidence="1" type="ORF">WBS43_05850</name>
</gene>
<name>A0ABU8HMY2_9BACI</name>